<dbReference type="PANTHER" id="PTHR39463">
    <property type="entry name" value="MEDUSA"/>
    <property type="match status" value="1"/>
</dbReference>
<dbReference type="EMBL" id="JACBAF010002230">
    <property type="protein sequence ID" value="KAF7162367.1"/>
    <property type="molecule type" value="Genomic_DNA"/>
</dbReference>
<feature type="compositionally biased region" description="Low complexity" evidence="1">
    <location>
        <begin position="16"/>
        <end position="33"/>
    </location>
</feature>
<name>A0A8H6PY67_9EURO</name>
<evidence type="ECO:0000313" key="3">
    <source>
        <dbReference type="EMBL" id="KAF7125653.1"/>
    </source>
</evidence>
<evidence type="ECO:0000256" key="1">
    <source>
        <dbReference type="SAM" id="MobiDB-lite"/>
    </source>
</evidence>
<evidence type="ECO:0000313" key="6">
    <source>
        <dbReference type="Proteomes" id="UP000662466"/>
    </source>
</evidence>
<comment type="caution">
    <text evidence="4">The sequence shown here is derived from an EMBL/GenBank/DDBJ whole genome shotgun (WGS) entry which is preliminary data.</text>
</comment>
<protein>
    <recommendedName>
        <fullName evidence="2">DUF7082 domain-containing protein</fullName>
    </recommendedName>
</protein>
<reference evidence="4" key="1">
    <citation type="submission" date="2020-06" db="EMBL/GenBank/DDBJ databases">
        <title>Draft genome sequences of strains closely related to Aspergillus parafelis and Aspergillus hiratsukae.</title>
        <authorList>
            <person name="Dos Santos R.A.C."/>
            <person name="Rivero-Menendez O."/>
            <person name="Steenwyk J.L."/>
            <person name="Mead M.E."/>
            <person name="Goldman G.H."/>
            <person name="Alastruey-Izquierdo A."/>
            <person name="Rokas A."/>
        </authorList>
    </citation>
    <scope>NUCLEOTIDE SEQUENCE</scope>
    <source>
        <strain evidence="3">CNM-CM5793</strain>
        <strain evidence="4">CNM-CM6106</strain>
    </source>
</reference>
<accession>A0A8H6PY67</accession>
<feature type="region of interest" description="Disordered" evidence="1">
    <location>
        <begin position="449"/>
        <end position="471"/>
    </location>
</feature>
<feature type="region of interest" description="Disordered" evidence="1">
    <location>
        <begin position="14"/>
        <end position="36"/>
    </location>
</feature>
<sequence>MSIRVRPYEPVMSPDLSISQSQSTLDSESSLPSAEMTSTSVDRYSAALDALDVSNHNLEYKLAKIQARNLRLKLDLMRLQRHITSFHHDLLATWEADILTNLIEAVYQRQGRKLPRGHAISDPKRLDRKALSAMYTTAAGKIGRRTLRSMFGLSQHYWLALQKYDEIAHLRSTSPSRTEGTFARWLMTERETNPKRAGFWARLFPVCYGRTVEESSKMFDPDFQTPLILDESLDFSDPEESRFAGAFSDGLLAKSEPFLSMSTFQKPPTAALLDYESTRSLHNGASYSTYGQTPYVTSTSLVPSPMADQASQISDCGPYLPNQEYASSYEESRSPILGGESRQLPEVISYDPQRGSEGTRVFVQIQCPYDLHSSPYATLYLVFGSKKCECLPHFVGLQGSSFQYALSVDTPPFLATGSPSLAVPLQIAIDNHHGGSVTTLQVGVYTYEHTSQNSPTDESRKRNISSYSQNVNYRPIRRARGQTGHEDRTPSYSPYLQPLPAMNGFLPPYHANASPRVAPAQYSAGSTSQHSSIRAPSPLTPSWSPSIVNVNVTGDSRAPAYVIAHSLRQHKSSSPARPANPTLIRTSTLQQANGLGHAQSFNPYAMYPSKAVLKLNGDLDSMTESWTQEEREAKRRLVQFSRMQNGSTIHADFKPVAPDERAPNSICISCIYWEGKDECFVTSVDTIYLLESLVGVRFTVEEKNRIRRNLEGFRPLTVSKAKADSEEFFKVIMGFPAPKPRNIEKDVKVFPWKILSHALKKIIGKYSASYSSTAGALPTPISSTFAGNGAASDSGTEPYNAASPQSVSDAAPSSSYCHSIATPAYSPVGSSGPPMTGPSELRAVLPAVTQAYHSVTSGYAYPAVCQQQGQLSLTAPVSRPSWDHNSLAHHSSASAAPSYSYLAPLPYSLPDPSHRC</sequence>
<dbReference type="Proteomes" id="UP000630445">
    <property type="component" value="Unassembled WGS sequence"/>
</dbReference>
<evidence type="ECO:0000259" key="2">
    <source>
        <dbReference type="Pfam" id="PF23305"/>
    </source>
</evidence>
<dbReference type="AlphaFoldDB" id="A0A8H6PY67"/>
<dbReference type="OrthoDB" id="1751210at2759"/>
<dbReference type="PANTHER" id="PTHR39463:SF1">
    <property type="entry name" value="MEDUSA"/>
    <property type="match status" value="1"/>
</dbReference>
<feature type="domain" description="DUF7082" evidence="2">
    <location>
        <begin position="610"/>
        <end position="763"/>
    </location>
</feature>
<keyword evidence="5" id="KW-1185">Reference proteome</keyword>
<dbReference type="Proteomes" id="UP000662466">
    <property type="component" value="Unassembled WGS sequence"/>
</dbReference>
<dbReference type="GO" id="GO:0005634">
    <property type="term" value="C:nucleus"/>
    <property type="evidence" value="ECO:0007669"/>
    <property type="project" value="TreeGrafter"/>
</dbReference>
<dbReference type="Pfam" id="PF23305">
    <property type="entry name" value="DUF7082"/>
    <property type="match status" value="1"/>
</dbReference>
<gene>
    <name evidence="3" type="ORF">CNMCM5793_001892</name>
    <name evidence="4" type="ORF">CNMCM6106_009339</name>
</gene>
<organism evidence="4 6">
    <name type="scientific">Aspergillus hiratsukae</name>
    <dbReference type="NCBI Taxonomy" id="1194566"/>
    <lineage>
        <taxon>Eukaryota</taxon>
        <taxon>Fungi</taxon>
        <taxon>Dikarya</taxon>
        <taxon>Ascomycota</taxon>
        <taxon>Pezizomycotina</taxon>
        <taxon>Eurotiomycetes</taxon>
        <taxon>Eurotiomycetidae</taxon>
        <taxon>Eurotiales</taxon>
        <taxon>Aspergillaceae</taxon>
        <taxon>Aspergillus</taxon>
        <taxon>Aspergillus subgen. Fumigati</taxon>
    </lineage>
</organism>
<feature type="region of interest" description="Disordered" evidence="1">
    <location>
        <begin position="520"/>
        <end position="539"/>
    </location>
</feature>
<evidence type="ECO:0000313" key="5">
    <source>
        <dbReference type="Proteomes" id="UP000630445"/>
    </source>
</evidence>
<feature type="compositionally biased region" description="Polar residues" evidence="1">
    <location>
        <begin position="523"/>
        <end position="539"/>
    </location>
</feature>
<proteinExistence type="predicted"/>
<evidence type="ECO:0000313" key="4">
    <source>
        <dbReference type="EMBL" id="KAF7162367.1"/>
    </source>
</evidence>
<dbReference type="EMBL" id="JACBAD010001973">
    <property type="protein sequence ID" value="KAF7125653.1"/>
    <property type="molecule type" value="Genomic_DNA"/>
</dbReference>
<feature type="region of interest" description="Disordered" evidence="1">
    <location>
        <begin position="787"/>
        <end position="807"/>
    </location>
</feature>
<dbReference type="InterPro" id="IPR055509">
    <property type="entry name" value="DUF7082"/>
</dbReference>